<feature type="region of interest" description="Disordered" evidence="1">
    <location>
        <begin position="91"/>
        <end position="112"/>
    </location>
</feature>
<keyword evidence="4" id="KW-1185">Reference proteome</keyword>
<dbReference type="AlphaFoldDB" id="A0A0E9NPR2"/>
<reference evidence="3 4" key="1">
    <citation type="journal article" date="2011" name="J. Gen. Appl. Microbiol.">
        <title>Draft genome sequencing of the enigmatic yeast Saitoella complicata.</title>
        <authorList>
            <person name="Nishida H."/>
            <person name="Hamamoto M."/>
            <person name="Sugiyama J."/>
        </authorList>
    </citation>
    <scope>NUCLEOTIDE SEQUENCE [LARGE SCALE GENOMIC DNA]</scope>
    <source>
        <strain evidence="3 4">NRRL Y-17804</strain>
    </source>
</reference>
<feature type="region of interest" description="Disordered" evidence="1">
    <location>
        <begin position="1"/>
        <end position="29"/>
    </location>
</feature>
<gene>
    <name evidence="3" type="ORF">G7K_5925-t1</name>
</gene>
<evidence type="ECO:0000313" key="3">
    <source>
        <dbReference type="EMBL" id="GAO51834.1"/>
    </source>
</evidence>
<keyword evidence="2" id="KW-0812">Transmembrane</keyword>
<dbReference type="EMBL" id="BACD03000053">
    <property type="protein sequence ID" value="GAO51834.1"/>
    <property type="molecule type" value="Genomic_DNA"/>
</dbReference>
<evidence type="ECO:0000313" key="4">
    <source>
        <dbReference type="Proteomes" id="UP000033140"/>
    </source>
</evidence>
<name>A0A0E9NPR2_SAICN</name>
<reference evidence="3 4" key="2">
    <citation type="journal article" date="2014" name="J. Gen. Appl. Microbiol.">
        <title>The early diverging ascomycetous budding yeast Saitoella complicata has three histone deacetylases belonging to the Clr6, Hos2, and Rpd3 lineages.</title>
        <authorList>
            <person name="Nishida H."/>
            <person name="Matsumoto T."/>
            <person name="Kondo S."/>
            <person name="Hamamoto M."/>
            <person name="Yoshikawa H."/>
        </authorList>
    </citation>
    <scope>NUCLEOTIDE SEQUENCE [LARGE SCALE GENOMIC DNA]</scope>
    <source>
        <strain evidence="3 4">NRRL Y-17804</strain>
    </source>
</reference>
<evidence type="ECO:0000256" key="2">
    <source>
        <dbReference type="SAM" id="Phobius"/>
    </source>
</evidence>
<keyword evidence="2" id="KW-0472">Membrane</keyword>
<keyword evidence="2" id="KW-1133">Transmembrane helix</keyword>
<comment type="caution">
    <text evidence="3">The sequence shown here is derived from an EMBL/GenBank/DDBJ whole genome shotgun (WGS) entry which is preliminary data.</text>
</comment>
<sequence>MAAYVDHPSSTWSARSGGGGLGYSDKSVSNPAQMAYDKSRAAAQAAAAQQAAANAKAESQDGETGSAAFHSQLEEVEKAVDNLLKTGKLYAQPGRQTNLPSLPGASYGYDQRDPRIAHTVPSRHYAAGLPMNSLPHISQIPQGLHHAHDMDMHQRSHSGMGIGNMRQREAEQLLHLKRRVARQEQAHQQRVREEMALRERDMLMAEQQHAQVRGHSPAGYAGHHHQGGYTDEERKSLLARRQPQQQVRSMGLDGPAYQEDDLRGVSRSNPISAMSTRGPSPRPGLEYLTGSEPLAGREEIPTSAPAPVGSPTQMRAPSTKSNSSLSPPASAQFSAFFDPSNNTAAASTTQASSPDTGAPLAQRNGSIGGKHAPIGTRPIQSPLQYPGFEDAPGAGEQKRSVSAGQGGANGETACHCVWRYSFGIVHTLLVLRSFRWVAGRTCLFYYFWAFRFSLLRVLGTGIDIPTSIFLFGYRALFSCISVHQLQKSYNASTQKIISKTFLGCVRHFYWCRWRSEWSYKLRRSLVKDEGGTLRSGGCTKKIYDVVSLMALVLHGNYSFFTWVFFSGLGVLFDGVLLWKLGAFCWRNWELKRCGPWKYIWVIFKNVYCGWGCDGSPVCSCSPSGFP</sequence>
<feature type="compositionally biased region" description="Polar residues" evidence="1">
    <location>
        <begin position="266"/>
        <end position="278"/>
    </location>
</feature>
<feature type="transmembrane region" description="Helical" evidence="2">
    <location>
        <begin position="559"/>
        <end position="578"/>
    </location>
</feature>
<proteinExistence type="predicted"/>
<organism evidence="3 4">
    <name type="scientific">Saitoella complicata (strain BCRC 22490 / CBS 7301 / JCM 7358 / NBRC 10748 / NRRL Y-17804)</name>
    <dbReference type="NCBI Taxonomy" id="698492"/>
    <lineage>
        <taxon>Eukaryota</taxon>
        <taxon>Fungi</taxon>
        <taxon>Dikarya</taxon>
        <taxon>Ascomycota</taxon>
        <taxon>Taphrinomycotina</taxon>
        <taxon>Taphrinomycotina incertae sedis</taxon>
        <taxon>Saitoella</taxon>
    </lineage>
</organism>
<feature type="compositionally biased region" description="Polar residues" evidence="1">
    <location>
        <begin position="310"/>
        <end position="333"/>
    </location>
</feature>
<feature type="region of interest" description="Disordered" evidence="1">
    <location>
        <begin position="207"/>
        <end position="381"/>
    </location>
</feature>
<dbReference type="STRING" id="698492.A0A0E9NPR2"/>
<feature type="compositionally biased region" description="Low complexity" evidence="1">
    <location>
        <begin position="338"/>
        <end position="356"/>
    </location>
</feature>
<evidence type="ECO:0000256" key="1">
    <source>
        <dbReference type="SAM" id="MobiDB-lite"/>
    </source>
</evidence>
<reference evidence="3 4" key="3">
    <citation type="journal article" date="2015" name="Genome Announc.">
        <title>Draft Genome Sequence of the Archiascomycetous Yeast Saitoella complicata.</title>
        <authorList>
            <person name="Yamauchi K."/>
            <person name="Kondo S."/>
            <person name="Hamamoto M."/>
            <person name="Takahashi Y."/>
            <person name="Ogura Y."/>
            <person name="Hayashi T."/>
            <person name="Nishida H."/>
        </authorList>
    </citation>
    <scope>NUCLEOTIDE SEQUENCE [LARGE SCALE GENOMIC DNA]</scope>
    <source>
        <strain evidence="3 4">NRRL Y-17804</strain>
    </source>
</reference>
<accession>A0A0E9NPR2</accession>
<dbReference type="Proteomes" id="UP000033140">
    <property type="component" value="Unassembled WGS sequence"/>
</dbReference>
<protein>
    <submittedName>
        <fullName evidence="3">Uncharacterized protein</fullName>
    </submittedName>
</protein>